<evidence type="ECO:0000313" key="2">
    <source>
        <dbReference type="EMBL" id="CAK9091095.1"/>
    </source>
</evidence>
<protein>
    <recommendedName>
        <fullName evidence="1">J domain-containing protein</fullName>
    </recommendedName>
</protein>
<dbReference type="SUPFAM" id="SSF46565">
    <property type="entry name" value="Chaperone J-domain"/>
    <property type="match status" value="1"/>
</dbReference>
<dbReference type="PANTHER" id="PTHR24074">
    <property type="entry name" value="CO-CHAPERONE PROTEIN DJLA"/>
    <property type="match status" value="1"/>
</dbReference>
<accession>A0ABP0QS53</accession>
<evidence type="ECO:0000313" key="3">
    <source>
        <dbReference type="Proteomes" id="UP001642484"/>
    </source>
</evidence>
<dbReference type="PROSITE" id="PS50076">
    <property type="entry name" value="DNAJ_2"/>
    <property type="match status" value="1"/>
</dbReference>
<dbReference type="Gene3D" id="1.10.287.110">
    <property type="entry name" value="DnaJ domain"/>
    <property type="match status" value="1"/>
</dbReference>
<feature type="domain" description="J" evidence="1">
    <location>
        <begin position="198"/>
        <end position="258"/>
    </location>
</feature>
<dbReference type="SMART" id="SM00271">
    <property type="entry name" value="DnaJ"/>
    <property type="match status" value="1"/>
</dbReference>
<gene>
    <name evidence="2" type="ORF">CCMP2556_LOCUS43724</name>
</gene>
<dbReference type="Pfam" id="PF00226">
    <property type="entry name" value="DnaJ"/>
    <property type="match status" value="1"/>
</dbReference>
<name>A0ABP0QS53_9DINO</name>
<dbReference type="CDD" id="cd06257">
    <property type="entry name" value="DnaJ"/>
    <property type="match status" value="1"/>
</dbReference>
<keyword evidence="3" id="KW-1185">Reference proteome</keyword>
<dbReference type="InterPro" id="IPR036869">
    <property type="entry name" value="J_dom_sf"/>
</dbReference>
<reference evidence="2 3" key="1">
    <citation type="submission" date="2024-02" db="EMBL/GenBank/DDBJ databases">
        <authorList>
            <person name="Chen Y."/>
            <person name="Shah S."/>
            <person name="Dougan E. K."/>
            <person name="Thang M."/>
            <person name="Chan C."/>
        </authorList>
    </citation>
    <scope>NUCLEOTIDE SEQUENCE [LARGE SCALE GENOMIC DNA]</scope>
</reference>
<sequence length="280" mass="32002">MSTNLSFARLFCVKSSARHMARPGTLTTYDWHLNFMAPAVGEDAKLATSTLYEENVHFGTHLEVWGSWYDMEKRCWGYACCRVTRQQQRRCPKTAPYAEGEEEEEEDMEVKVSRRMAELLEKNPSFTGDVPTPDQATSMPRWASHVRARAHLPRHQTETVAGKEKDWSDAELKNFIHSNGLIRPARTKGQQKPEPTAADWKVLELEPGADPAQLKKAYRRLALLYHPDKQRNEKDKASATEKFRKVVEAYEAIAGHVAEIPAVAATEGVRKRRWRIVIVE</sequence>
<evidence type="ECO:0000259" key="1">
    <source>
        <dbReference type="PROSITE" id="PS50076"/>
    </source>
</evidence>
<organism evidence="2 3">
    <name type="scientific">Durusdinium trenchii</name>
    <dbReference type="NCBI Taxonomy" id="1381693"/>
    <lineage>
        <taxon>Eukaryota</taxon>
        <taxon>Sar</taxon>
        <taxon>Alveolata</taxon>
        <taxon>Dinophyceae</taxon>
        <taxon>Suessiales</taxon>
        <taxon>Symbiodiniaceae</taxon>
        <taxon>Durusdinium</taxon>
    </lineage>
</organism>
<comment type="caution">
    <text evidence="2">The sequence shown here is derived from an EMBL/GenBank/DDBJ whole genome shotgun (WGS) entry which is preliminary data.</text>
</comment>
<dbReference type="InterPro" id="IPR001623">
    <property type="entry name" value="DnaJ_domain"/>
</dbReference>
<dbReference type="InterPro" id="IPR050817">
    <property type="entry name" value="DjlA_DnaK_co-chaperone"/>
</dbReference>
<dbReference type="EMBL" id="CAXAMN010024917">
    <property type="protein sequence ID" value="CAK9091095.1"/>
    <property type="molecule type" value="Genomic_DNA"/>
</dbReference>
<dbReference type="PRINTS" id="PR00625">
    <property type="entry name" value="JDOMAIN"/>
</dbReference>
<dbReference type="Proteomes" id="UP001642484">
    <property type="component" value="Unassembled WGS sequence"/>
</dbReference>
<proteinExistence type="predicted"/>